<dbReference type="PROSITE" id="PS50005">
    <property type="entry name" value="TPR"/>
    <property type="match status" value="2"/>
</dbReference>
<accession>A0ABQ4M6I1</accession>
<dbReference type="SUPFAM" id="SSF53448">
    <property type="entry name" value="Nucleotide-diphospho-sugar transferases"/>
    <property type="match status" value="1"/>
</dbReference>
<dbReference type="Gene3D" id="1.25.40.10">
    <property type="entry name" value="Tetratricopeptide repeat domain"/>
    <property type="match status" value="2"/>
</dbReference>
<dbReference type="PANTHER" id="PTHR43630">
    <property type="entry name" value="POLY-BETA-1,6-N-ACETYL-D-GLUCOSAMINE SYNTHASE"/>
    <property type="match status" value="1"/>
</dbReference>
<dbReference type="Proteomes" id="UP000679992">
    <property type="component" value="Unassembled WGS sequence"/>
</dbReference>
<gene>
    <name evidence="3" type="ORF">J42TS3_06440</name>
</gene>
<evidence type="ECO:0000259" key="2">
    <source>
        <dbReference type="Pfam" id="PF00535"/>
    </source>
</evidence>
<dbReference type="Pfam" id="PF00535">
    <property type="entry name" value="Glycos_transf_2"/>
    <property type="match status" value="1"/>
</dbReference>
<dbReference type="SUPFAM" id="SSF48452">
    <property type="entry name" value="TPR-like"/>
    <property type="match status" value="2"/>
</dbReference>
<dbReference type="EMBL" id="BOSL01000001">
    <property type="protein sequence ID" value="GIP51609.1"/>
    <property type="molecule type" value="Genomic_DNA"/>
</dbReference>
<dbReference type="InterPro" id="IPR001173">
    <property type="entry name" value="Glyco_trans_2-like"/>
</dbReference>
<reference evidence="3 4" key="1">
    <citation type="submission" date="2021-03" db="EMBL/GenBank/DDBJ databases">
        <title>Antimicrobial resistance genes in bacteria isolated from Japanese honey, and their potential for conferring macrolide and lincosamide resistance in the American foulbrood pathogen Paenibacillus larvae.</title>
        <authorList>
            <person name="Okamoto M."/>
            <person name="Kumagai M."/>
            <person name="Kanamori H."/>
            <person name="Takamatsu D."/>
        </authorList>
    </citation>
    <scope>NUCLEOTIDE SEQUENCE [LARGE SCALE GENOMIC DNA]</scope>
    <source>
        <strain evidence="3 4">J42TS3</strain>
    </source>
</reference>
<dbReference type="InterPro" id="IPR019734">
    <property type="entry name" value="TPR_rpt"/>
</dbReference>
<dbReference type="InterPro" id="IPR011990">
    <property type="entry name" value="TPR-like_helical_dom_sf"/>
</dbReference>
<evidence type="ECO:0000313" key="4">
    <source>
        <dbReference type="Proteomes" id="UP000679992"/>
    </source>
</evidence>
<sequence>MKRLSVCMIVKDEEELLPRCLDSLKGLADEIVIVDTGSIDRTKEIAGQYTDLIFNYTWIDDFAAARNESLRHATGKWILVMDADEYLSAEDYPKWNEFLDNEQPVHHLAYTLPIINFTGDKEYQDEITTSPVTRLFPNYKGIHFERPIHEQLTLGSEGELFHKKLDLNIYHTGYQNQRVSEKNKHERNMLIFNQMKSQSKMSEYDWFTLGNQYRYAKDEQQALECYEKALKGASSKVVWYPHCLVGLITLYYKQNQLHESWQWTESKLSKYKEYSEYYSIKGVHYETLGFFEEAIACYTTAIEIAETRARKNQEIWLVDPMYSFDMPVQQLIEIYFRMNNNQQAIYWLSKMLNKNNKNPRILLKLAEWLSFNDTPESVHHLLNQIYDQKNDTEMLLLYKVALALGKKELIKAYSPFMRDEKQYTNSDQVRLAVIQQNKEKWESYTSLSFQKDEDSQLYRWVQTLLGALIWGDCQPLEKIERLLENGQLSGLNDLMIQFISKDCIPEDRLVLENYSHELFLISKQLFILEQYELFDKFVKIFETSSLVNQLANYFYSVNLLDLAMNYYSILLSRQELDFNSLENLGFYHAVQNFEEEAVEFMTAAIQKEPGARHLYRFLIQYSKPENKTYYVERFKEEFPQFSSISFVKQFIDEKIIT</sequence>
<proteinExistence type="predicted"/>
<keyword evidence="3" id="KW-0808">Transferase</keyword>
<keyword evidence="4" id="KW-1185">Reference proteome</keyword>
<evidence type="ECO:0000313" key="3">
    <source>
        <dbReference type="EMBL" id="GIP51609.1"/>
    </source>
</evidence>
<feature type="domain" description="Glycosyltransferase 2-like" evidence="2">
    <location>
        <begin position="5"/>
        <end position="104"/>
    </location>
</feature>
<feature type="repeat" description="TPR" evidence="1">
    <location>
        <begin position="275"/>
        <end position="308"/>
    </location>
</feature>
<dbReference type="PANTHER" id="PTHR43630:SF2">
    <property type="entry name" value="GLYCOSYLTRANSFERASE"/>
    <property type="match status" value="1"/>
</dbReference>
<dbReference type="SMART" id="SM00028">
    <property type="entry name" value="TPR"/>
    <property type="match status" value="3"/>
</dbReference>
<comment type="caution">
    <text evidence="3">The sequence shown here is derived from an EMBL/GenBank/DDBJ whole genome shotgun (WGS) entry which is preliminary data.</text>
</comment>
<dbReference type="GO" id="GO:0016740">
    <property type="term" value="F:transferase activity"/>
    <property type="evidence" value="ECO:0007669"/>
    <property type="project" value="UniProtKB-KW"/>
</dbReference>
<dbReference type="Gene3D" id="3.90.550.10">
    <property type="entry name" value="Spore Coat Polysaccharide Biosynthesis Protein SpsA, Chain A"/>
    <property type="match status" value="1"/>
</dbReference>
<keyword evidence="1" id="KW-0802">TPR repeat</keyword>
<organism evidence="3 4">
    <name type="scientific">Paenibacillus vini</name>
    <dbReference type="NCBI Taxonomy" id="1476024"/>
    <lineage>
        <taxon>Bacteria</taxon>
        <taxon>Bacillati</taxon>
        <taxon>Bacillota</taxon>
        <taxon>Bacilli</taxon>
        <taxon>Bacillales</taxon>
        <taxon>Paenibacillaceae</taxon>
        <taxon>Paenibacillus</taxon>
    </lineage>
</organism>
<dbReference type="CDD" id="cd02511">
    <property type="entry name" value="Beta4Glucosyltransferase"/>
    <property type="match status" value="1"/>
</dbReference>
<dbReference type="RefSeq" id="WP_213653734.1">
    <property type="nucleotide sequence ID" value="NZ_BOSL01000001.1"/>
</dbReference>
<name>A0ABQ4M6I1_9BACL</name>
<dbReference type="InterPro" id="IPR029044">
    <property type="entry name" value="Nucleotide-diphossugar_trans"/>
</dbReference>
<protein>
    <submittedName>
        <fullName evidence="3">Glycosyl transferase family 2</fullName>
    </submittedName>
</protein>
<evidence type="ECO:0000256" key="1">
    <source>
        <dbReference type="PROSITE-ProRule" id="PRU00339"/>
    </source>
</evidence>
<feature type="repeat" description="TPR" evidence="1">
    <location>
        <begin position="203"/>
        <end position="236"/>
    </location>
</feature>